<accession>A0AAU9WXJ8</accession>
<protein>
    <submittedName>
        <fullName evidence="1">Uncharacterized protein</fullName>
    </submittedName>
</protein>
<evidence type="ECO:0000313" key="2">
    <source>
        <dbReference type="Proteomes" id="UP001159428"/>
    </source>
</evidence>
<proteinExistence type="predicted"/>
<feature type="non-terminal residue" evidence="1">
    <location>
        <position position="421"/>
    </location>
</feature>
<sequence>SETASFYLGDKHIPVYASEIKELSNSDIAWLLLDPPEDKVALKPPVKCQENKIFIIDKKSPYFRNPDDWKADGLGVYKNDGTHVVTYYEDKNPEIRWISKTKPEDCKRSTVLLKRTYWTHVQHPDFRRRAYEILRYSGHSFTPERFVLLQYSFSGKPHAMTTKPHGNSKSEKAFTRTKPGVLESIKGKVKGSAPPSKVYDEVQDELYDLTLKSKEGGETGKVYIRRLQVAPSPACVLASDRQVQDVKRFCANTTENFSVLSIDTTFNIGDFYVTPTTYKHLLLDDRRTENPPLLLGPTLIHTRKDSDTFSYFGATLTGLENGTRKIRFIGKAEFHKYSVAHVAEDMKKKMISPLRKRAGLGEAFFYNNAAESKHQRIKARKGQMYGERKLAWTEVVDLLKSISEEEERNCERAIADKGPFK</sequence>
<comment type="caution">
    <text evidence="1">The sequence shown here is derived from an EMBL/GenBank/DDBJ whole genome shotgun (WGS) entry which is preliminary data.</text>
</comment>
<dbReference type="Proteomes" id="UP001159428">
    <property type="component" value="Unassembled WGS sequence"/>
</dbReference>
<dbReference type="EMBL" id="CALNXJ010000023">
    <property type="protein sequence ID" value="CAH3128963.1"/>
    <property type="molecule type" value="Genomic_DNA"/>
</dbReference>
<evidence type="ECO:0000313" key="1">
    <source>
        <dbReference type="EMBL" id="CAH3128963.1"/>
    </source>
</evidence>
<feature type="non-terminal residue" evidence="1">
    <location>
        <position position="1"/>
    </location>
</feature>
<gene>
    <name evidence="1" type="ORF">PMEA_00013207</name>
</gene>
<organism evidence="1 2">
    <name type="scientific">Pocillopora meandrina</name>
    <dbReference type="NCBI Taxonomy" id="46732"/>
    <lineage>
        <taxon>Eukaryota</taxon>
        <taxon>Metazoa</taxon>
        <taxon>Cnidaria</taxon>
        <taxon>Anthozoa</taxon>
        <taxon>Hexacorallia</taxon>
        <taxon>Scleractinia</taxon>
        <taxon>Astrocoeniina</taxon>
        <taxon>Pocilloporidae</taxon>
        <taxon>Pocillopora</taxon>
    </lineage>
</organism>
<keyword evidence="2" id="KW-1185">Reference proteome</keyword>
<dbReference type="AlphaFoldDB" id="A0AAU9WXJ8"/>
<name>A0AAU9WXJ8_9CNID</name>
<reference evidence="1 2" key="1">
    <citation type="submission" date="2022-05" db="EMBL/GenBank/DDBJ databases">
        <authorList>
            <consortium name="Genoscope - CEA"/>
            <person name="William W."/>
        </authorList>
    </citation>
    <scope>NUCLEOTIDE SEQUENCE [LARGE SCALE GENOMIC DNA]</scope>
</reference>